<dbReference type="PANTHER" id="PTHR48041:SF139">
    <property type="entry name" value="PROTEIN SCARLET"/>
    <property type="match status" value="1"/>
</dbReference>
<dbReference type="InterPro" id="IPR003439">
    <property type="entry name" value="ABC_transporter-like_ATP-bd"/>
</dbReference>
<evidence type="ECO:0000313" key="10">
    <source>
        <dbReference type="EMBL" id="GAX83957.1"/>
    </source>
</evidence>
<comment type="caution">
    <text evidence="10">The sequence shown here is derived from an EMBL/GenBank/DDBJ whole genome shotgun (WGS) entry which is preliminary data.</text>
</comment>
<evidence type="ECO:0000259" key="9">
    <source>
        <dbReference type="PROSITE" id="PS50893"/>
    </source>
</evidence>
<evidence type="ECO:0000256" key="5">
    <source>
        <dbReference type="ARBA" id="ARBA00022840"/>
    </source>
</evidence>
<dbReference type="Proteomes" id="UP000232323">
    <property type="component" value="Unassembled WGS sequence"/>
</dbReference>
<name>A0A250XLL1_9CHLO</name>
<gene>
    <name evidence="10" type="ORF">CEUSTIGMA_g11381.t1</name>
</gene>
<protein>
    <recommendedName>
        <fullName evidence="9">ABC transporter domain-containing protein</fullName>
    </recommendedName>
</protein>
<evidence type="ECO:0000256" key="2">
    <source>
        <dbReference type="ARBA" id="ARBA00022448"/>
    </source>
</evidence>
<comment type="subcellular location">
    <subcellularLocation>
        <location evidence="1">Membrane</location>
        <topology evidence="1">Multi-pass membrane protein</topology>
    </subcellularLocation>
</comment>
<dbReference type="InterPro" id="IPR050352">
    <property type="entry name" value="ABCG_transporters"/>
</dbReference>
<feature type="transmembrane region" description="Helical" evidence="8">
    <location>
        <begin position="380"/>
        <end position="398"/>
    </location>
</feature>
<dbReference type="InterPro" id="IPR003593">
    <property type="entry name" value="AAA+_ATPase"/>
</dbReference>
<dbReference type="InterPro" id="IPR027417">
    <property type="entry name" value="P-loop_NTPase"/>
</dbReference>
<dbReference type="PROSITE" id="PS50893">
    <property type="entry name" value="ABC_TRANSPORTER_2"/>
    <property type="match status" value="1"/>
</dbReference>
<dbReference type="Pfam" id="PF19055">
    <property type="entry name" value="ABC2_membrane_7"/>
    <property type="match status" value="1"/>
</dbReference>
<feature type="transmembrane region" description="Helical" evidence="8">
    <location>
        <begin position="410"/>
        <end position="430"/>
    </location>
</feature>
<keyword evidence="6 8" id="KW-1133">Transmembrane helix</keyword>
<keyword evidence="4" id="KW-0547">Nucleotide-binding</keyword>
<dbReference type="Pfam" id="PF00005">
    <property type="entry name" value="ABC_tran"/>
    <property type="match status" value="1"/>
</dbReference>
<proteinExistence type="predicted"/>
<evidence type="ECO:0000256" key="1">
    <source>
        <dbReference type="ARBA" id="ARBA00004141"/>
    </source>
</evidence>
<dbReference type="STRING" id="1157962.A0A250XLL1"/>
<keyword evidence="5" id="KW-0067">ATP-binding</keyword>
<feature type="transmembrane region" description="Helical" evidence="8">
    <location>
        <begin position="461"/>
        <end position="480"/>
    </location>
</feature>
<dbReference type="OrthoDB" id="66620at2759"/>
<dbReference type="InterPro" id="IPR017871">
    <property type="entry name" value="ABC_transporter-like_CS"/>
</dbReference>
<reference evidence="10 11" key="1">
    <citation type="submission" date="2017-08" db="EMBL/GenBank/DDBJ databases">
        <title>Acidophilic green algal genome provides insights into adaptation to an acidic environment.</title>
        <authorList>
            <person name="Hirooka S."/>
            <person name="Hirose Y."/>
            <person name="Kanesaki Y."/>
            <person name="Higuchi S."/>
            <person name="Fujiwara T."/>
            <person name="Onuma R."/>
            <person name="Era A."/>
            <person name="Ohbayashi R."/>
            <person name="Uzuka A."/>
            <person name="Nozaki H."/>
            <person name="Yoshikawa H."/>
            <person name="Miyagishima S.Y."/>
        </authorList>
    </citation>
    <scope>NUCLEOTIDE SEQUENCE [LARGE SCALE GENOMIC DNA]</scope>
    <source>
        <strain evidence="10 11">NIES-2499</strain>
    </source>
</reference>
<feature type="domain" description="ABC transporter" evidence="9">
    <location>
        <begin position="55"/>
        <end position="296"/>
    </location>
</feature>
<dbReference type="InterPro" id="IPR013525">
    <property type="entry name" value="ABC2_TM"/>
</dbReference>
<evidence type="ECO:0000313" key="11">
    <source>
        <dbReference type="Proteomes" id="UP000232323"/>
    </source>
</evidence>
<dbReference type="GO" id="GO:0016020">
    <property type="term" value="C:membrane"/>
    <property type="evidence" value="ECO:0007669"/>
    <property type="project" value="UniProtKB-SubCell"/>
</dbReference>
<dbReference type="AlphaFoldDB" id="A0A250XLL1"/>
<dbReference type="SUPFAM" id="SSF52540">
    <property type="entry name" value="P-loop containing nucleoside triphosphate hydrolases"/>
    <property type="match status" value="1"/>
</dbReference>
<keyword evidence="7 8" id="KW-0472">Membrane</keyword>
<dbReference type="GO" id="GO:0005524">
    <property type="term" value="F:ATP binding"/>
    <property type="evidence" value="ECO:0007669"/>
    <property type="project" value="UniProtKB-KW"/>
</dbReference>
<keyword evidence="2" id="KW-0813">Transport</keyword>
<organism evidence="10 11">
    <name type="scientific">Chlamydomonas eustigma</name>
    <dbReference type="NCBI Taxonomy" id="1157962"/>
    <lineage>
        <taxon>Eukaryota</taxon>
        <taxon>Viridiplantae</taxon>
        <taxon>Chlorophyta</taxon>
        <taxon>core chlorophytes</taxon>
        <taxon>Chlorophyceae</taxon>
        <taxon>CS clade</taxon>
        <taxon>Chlamydomonadales</taxon>
        <taxon>Chlamydomonadaceae</taxon>
        <taxon>Chlamydomonas</taxon>
    </lineage>
</organism>
<evidence type="ECO:0000256" key="8">
    <source>
        <dbReference type="SAM" id="Phobius"/>
    </source>
</evidence>
<dbReference type="PANTHER" id="PTHR48041">
    <property type="entry name" value="ABC TRANSPORTER G FAMILY MEMBER 28"/>
    <property type="match status" value="1"/>
</dbReference>
<sequence>MTNETKDAIIEMNLGKRKSLSSPDMRLNVEDISPKMRSRTGPGVGEEKDVPPAILSWQGLVVGLRSVNKVLLNNLSGQITTGYWAIMGPSGSGKTTLLNTLACRLDRNTQVKQGELRLNGKAYSISELKKMAGYVMQDDMLNGNFTVYETLQYTADLRLEKELTKEEKRIKIENVIEQMGLAHTCNTIVGSPLKKGISGGERKRVCVAMELLTSPVLLFLDEPTSGLDSVTAKSLCSRLKVLAANCTIVNTIHQPQAKIFFLFDKLILLKSGRLVYMGRADKVLDFFTALGYPCPEYENPADHIMDCITPNARDTSLDLKAKALKFEEAFEEQDFDLTLGVEHPTFMIREVTPWTGQFIILFKRTLKEQWRKRSMLLTQLLQSVIIAVLIGTVFLKIGQGQSSTTRRQPVLFFCAVNQGVFGALIQINSFPSERLLSLRERAAGTYYASAYFLAKTTAETITQLITPVVFSCTVYWLVGFQVVAAKFFIFTAFMILCSLAATSLALAVSALCRTVDMSVTVLPMILELCRLFGGFFLSPANIPKYFEWLDLLSYVQYTYVGISLNELTGLELSGCVNGVPAGCYSSGETAINNLGLEYLTIEKCAGILISYIVICRIIAYLGVRYITW</sequence>
<dbReference type="GO" id="GO:0140359">
    <property type="term" value="F:ABC-type transporter activity"/>
    <property type="evidence" value="ECO:0007669"/>
    <property type="project" value="InterPro"/>
</dbReference>
<keyword evidence="3 8" id="KW-0812">Transmembrane</keyword>
<dbReference type="Pfam" id="PF01061">
    <property type="entry name" value="ABC2_membrane"/>
    <property type="match status" value="1"/>
</dbReference>
<feature type="transmembrane region" description="Helical" evidence="8">
    <location>
        <begin position="487"/>
        <end position="511"/>
    </location>
</feature>
<keyword evidence="11" id="KW-1185">Reference proteome</keyword>
<accession>A0A250XLL1</accession>
<dbReference type="Gene3D" id="3.40.50.300">
    <property type="entry name" value="P-loop containing nucleotide triphosphate hydrolases"/>
    <property type="match status" value="1"/>
</dbReference>
<dbReference type="InterPro" id="IPR043926">
    <property type="entry name" value="ABCG_dom"/>
</dbReference>
<feature type="transmembrane region" description="Helical" evidence="8">
    <location>
        <begin position="604"/>
        <end position="623"/>
    </location>
</feature>
<dbReference type="GO" id="GO:0016887">
    <property type="term" value="F:ATP hydrolysis activity"/>
    <property type="evidence" value="ECO:0007669"/>
    <property type="project" value="InterPro"/>
</dbReference>
<evidence type="ECO:0000256" key="6">
    <source>
        <dbReference type="ARBA" id="ARBA00022989"/>
    </source>
</evidence>
<dbReference type="EMBL" id="BEGY01000112">
    <property type="protein sequence ID" value="GAX83957.1"/>
    <property type="molecule type" value="Genomic_DNA"/>
</dbReference>
<evidence type="ECO:0000256" key="7">
    <source>
        <dbReference type="ARBA" id="ARBA00023136"/>
    </source>
</evidence>
<evidence type="ECO:0000256" key="3">
    <source>
        <dbReference type="ARBA" id="ARBA00022692"/>
    </source>
</evidence>
<dbReference type="SMART" id="SM00382">
    <property type="entry name" value="AAA"/>
    <property type="match status" value="1"/>
</dbReference>
<dbReference type="PROSITE" id="PS00211">
    <property type="entry name" value="ABC_TRANSPORTER_1"/>
    <property type="match status" value="1"/>
</dbReference>
<evidence type="ECO:0000256" key="4">
    <source>
        <dbReference type="ARBA" id="ARBA00022741"/>
    </source>
</evidence>